<reference evidence="2" key="2">
    <citation type="submission" date="2020-09" db="EMBL/GenBank/DDBJ databases">
        <authorList>
            <person name="Sun Q."/>
            <person name="Zhou Y."/>
        </authorList>
    </citation>
    <scope>NUCLEOTIDE SEQUENCE</scope>
    <source>
        <strain evidence="2">CGMCC 1.15360</strain>
    </source>
</reference>
<keyword evidence="3" id="KW-1185">Reference proteome</keyword>
<evidence type="ECO:0000256" key="1">
    <source>
        <dbReference type="SAM" id="MobiDB-lite"/>
    </source>
</evidence>
<sequence length="157" mass="16594">MASVEPGLRISVTAIFWRVDMTAASSSWAGGVTFTPLSAKTLGVFAWAGRWPAGAMGSIGAVRDRWSGMADFCGFRAVDQSELEDCGWKGARKALALLHFPAFGISLAGYGVASPRRGRGASIGPGTPPCPHFARRSPRGGWRARLAGIWIGVSDRT</sequence>
<dbReference type="AlphaFoldDB" id="A0A916Z395"/>
<gene>
    <name evidence="2" type="ORF">GCM10010990_24520</name>
</gene>
<protein>
    <submittedName>
        <fullName evidence="2">Uncharacterized protein</fullName>
    </submittedName>
</protein>
<proteinExistence type="predicted"/>
<dbReference type="EMBL" id="BMIP01000005">
    <property type="protein sequence ID" value="GGD73996.1"/>
    <property type="molecule type" value="Genomic_DNA"/>
</dbReference>
<organism evidence="2 3">
    <name type="scientific">Croceicoccus mobilis</name>
    <dbReference type="NCBI Taxonomy" id="1703339"/>
    <lineage>
        <taxon>Bacteria</taxon>
        <taxon>Pseudomonadati</taxon>
        <taxon>Pseudomonadota</taxon>
        <taxon>Alphaproteobacteria</taxon>
        <taxon>Sphingomonadales</taxon>
        <taxon>Erythrobacteraceae</taxon>
        <taxon>Croceicoccus</taxon>
    </lineage>
</organism>
<dbReference type="Proteomes" id="UP000612349">
    <property type="component" value="Unassembled WGS sequence"/>
</dbReference>
<name>A0A916Z395_9SPHN</name>
<reference evidence="2" key="1">
    <citation type="journal article" date="2014" name="Int. J. Syst. Evol. Microbiol.">
        <title>Complete genome sequence of Corynebacterium casei LMG S-19264T (=DSM 44701T), isolated from a smear-ripened cheese.</title>
        <authorList>
            <consortium name="US DOE Joint Genome Institute (JGI-PGF)"/>
            <person name="Walter F."/>
            <person name="Albersmeier A."/>
            <person name="Kalinowski J."/>
            <person name="Ruckert C."/>
        </authorList>
    </citation>
    <scope>NUCLEOTIDE SEQUENCE</scope>
    <source>
        <strain evidence="2">CGMCC 1.15360</strain>
    </source>
</reference>
<comment type="caution">
    <text evidence="2">The sequence shown here is derived from an EMBL/GenBank/DDBJ whole genome shotgun (WGS) entry which is preliminary data.</text>
</comment>
<accession>A0A916Z395</accession>
<evidence type="ECO:0000313" key="2">
    <source>
        <dbReference type="EMBL" id="GGD73996.1"/>
    </source>
</evidence>
<feature type="region of interest" description="Disordered" evidence="1">
    <location>
        <begin position="118"/>
        <end position="137"/>
    </location>
</feature>
<evidence type="ECO:0000313" key="3">
    <source>
        <dbReference type="Proteomes" id="UP000612349"/>
    </source>
</evidence>